<dbReference type="Proteomes" id="UP000246410">
    <property type="component" value="Unassembled WGS sequence"/>
</dbReference>
<evidence type="ECO:0000313" key="3">
    <source>
        <dbReference type="Proteomes" id="UP000246410"/>
    </source>
</evidence>
<dbReference type="AlphaFoldDB" id="A0A317NHT5"/>
<organism evidence="2 3">
    <name type="scientific">Nocardia neocaledoniensis</name>
    <dbReference type="NCBI Taxonomy" id="236511"/>
    <lineage>
        <taxon>Bacteria</taxon>
        <taxon>Bacillati</taxon>
        <taxon>Actinomycetota</taxon>
        <taxon>Actinomycetes</taxon>
        <taxon>Mycobacteriales</taxon>
        <taxon>Nocardiaceae</taxon>
        <taxon>Nocardia</taxon>
    </lineage>
</organism>
<dbReference type="SUPFAM" id="SSF56235">
    <property type="entry name" value="N-terminal nucleophile aminohydrolases (Ntn hydrolases)"/>
    <property type="match status" value="1"/>
</dbReference>
<feature type="compositionally biased region" description="Basic residues" evidence="1">
    <location>
        <begin position="237"/>
        <end position="246"/>
    </location>
</feature>
<dbReference type="RefSeq" id="WP_244198338.1">
    <property type="nucleotide sequence ID" value="NZ_QGTL01000006.1"/>
</dbReference>
<accession>A0A317NHT5</accession>
<evidence type="ECO:0000313" key="2">
    <source>
        <dbReference type="EMBL" id="PWV74377.1"/>
    </source>
</evidence>
<sequence>MCLLTFIPASVAPDPSALRHGAEANPHGHGFAVIAGPVIVTGHGMNAEEVIDLFARVRAQHPRGPALFHSRYATHGIRTVDNCHPFSLGGDKRTMLAHNGVLPKRVHPGPYDWRSDTRIAAEDYLPRQPFGSIDTHKGFRGLESWLGSSKLLILTVDPAFDQQVYLLNESKGHWDNGIWYSNWSHLPWPQRYGSHRRSVCRSCEAVDVHRVSRYCTTCGWCFACEHRFPHCECHRPRPRSTRHRALNRPLPLPTANPPIPPST</sequence>
<name>A0A317NHT5_9NOCA</name>
<dbReference type="GO" id="GO:0016740">
    <property type="term" value="F:transferase activity"/>
    <property type="evidence" value="ECO:0007669"/>
    <property type="project" value="UniProtKB-KW"/>
</dbReference>
<feature type="compositionally biased region" description="Pro residues" evidence="1">
    <location>
        <begin position="250"/>
        <end position="263"/>
    </location>
</feature>
<reference evidence="2 3" key="1">
    <citation type="submission" date="2018-05" db="EMBL/GenBank/DDBJ databases">
        <title>Genomic Encyclopedia of Type Strains, Phase IV (KMG-IV): sequencing the most valuable type-strain genomes for metagenomic binning, comparative biology and taxonomic classification.</title>
        <authorList>
            <person name="Goeker M."/>
        </authorList>
    </citation>
    <scope>NUCLEOTIDE SEQUENCE [LARGE SCALE GENOMIC DNA]</scope>
    <source>
        <strain evidence="2 3">DSM 44717</strain>
    </source>
</reference>
<comment type="caution">
    <text evidence="2">The sequence shown here is derived from an EMBL/GenBank/DDBJ whole genome shotgun (WGS) entry which is preliminary data.</text>
</comment>
<dbReference type="InterPro" id="IPR029055">
    <property type="entry name" value="Ntn_hydrolases_N"/>
</dbReference>
<protein>
    <submittedName>
        <fullName evidence="2">Glutamine amidotransferase</fullName>
    </submittedName>
</protein>
<keyword evidence="3" id="KW-1185">Reference proteome</keyword>
<dbReference type="EMBL" id="QGTL01000006">
    <property type="protein sequence ID" value="PWV74377.1"/>
    <property type="molecule type" value="Genomic_DNA"/>
</dbReference>
<keyword evidence="2" id="KW-0808">Transferase</keyword>
<gene>
    <name evidence="2" type="ORF">DFR69_106188</name>
</gene>
<keyword evidence="2" id="KW-0315">Glutamine amidotransferase</keyword>
<proteinExistence type="predicted"/>
<evidence type="ECO:0000256" key="1">
    <source>
        <dbReference type="SAM" id="MobiDB-lite"/>
    </source>
</evidence>
<dbReference type="Gene3D" id="3.60.20.10">
    <property type="entry name" value="Glutamine Phosphoribosylpyrophosphate, subunit 1, domain 1"/>
    <property type="match status" value="1"/>
</dbReference>
<feature type="region of interest" description="Disordered" evidence="1">
    <location>
        <begin position="237"/>
        <end position="263"/>
    </location>
</feature>